<keyword evidence="2" id="KW-0645">Protease</keyword>
<dbReference type="OrthoDB" id="4499135at2"/>
<dbReference type="InterPro" id="IPR000834">
    <property type="entry name" value="Peptidase_M14"/>
</dbReference>
<dbReference type="EMBL" id="FNIE01000020">
    <property type="protein sequence ID" value="SDP22177.1"/>
    <property type="molecule type" value="Genomic_DNA"/>
</dbReference>
<keyword evidence="2" id="KW-0378">Hydrolase</keyword>
<organism evidence="2 3">
    <name type="scientific">Actinacidiphila guanduensis</name>
    <dbReference type="NCBI Taxonomy" id="310781"/>
    <lineage>
        <taxon>Bacteria</taxon>
        <taxon>Bacillati</taxon>
        <taxon>Actinomycetota</taxon>
        <taxon>Actinomycetes</taxon>
        <taxon>Kitasatosporales</taxon>
        <taxon>Streptomycetaceae</taxon>
        <taxon>Actinacidiphila</taxon>
    </lineage>
</organism>
<protein>
    <submittedName>
        <fullName evidence="2">Zinc carboxypeptidase</fullName>
    </submittedName>
</protein>
<dbReference type="GO" id="GO:0004181">
    <property type="term" value="F:metallocarboxypeptidase activity"/>
    <property type="evidence" value="ECO:0007669"/>
    <property type="project" value="InterPro"/>
</dbReference>
<keyword evidence="3" id="KW-1185">Reference proteome</keyword>
<dbReference type="SUPFAM" id="SSF53187">
    <property type="entry name" value="Zn-dependent exopeptidases"/>
    <property type="match status" value="1"/>
</dbReference>
<evidence type="ECO:0000259" key="1">
    <source>
        <dbReference type="SMART" id="SM00631"/>
    </source>
</evidence>
<dbReference type="Gene3D" id="3.40.630.10">
    <property type="entry name" value="Zn peptidases"/>
    <property type="match status" value="1"/>
</dbReference>
<dbReference type="Pfam" id="PF00246">
    <property type="entry name" value="Peptidase_M14"/>
    <property type="match status" value="1"/>
</dbReference>
<dbReference type="Proteomes" id="UP000199341">
    <property type="component" value="Unassembled WGS sequence"/>
</dbReference>
<evidence type="ECO:0000313" key="2">
    <source>
        <dbReference type="EMBL" id="SDP22177.1"/>
    </source>
</evidence>
<dbReference type="GO" id="GO:0006508">
    <property type="term" value="P:proteolysis"/>
    <property type="evidence" value="ECO:0007669"/>
    <property type="project" value="InterPro"/>
</dbReference>
<feature type="domain" description="Peptidase M14" evidence="1">
    <location>
        <begin position="5"/>
        <end position="225"/>
    </location>
</feature>
<accession>A0A1H0QY66</accession>
<sequence>MADAYPSVAGVAAAASAFAGYHPGLCDLRVIGRTRENRPMHLLTAGRGRRNVLVVAGPHSDERVGPATALRLAELVAQDPRLHAGADTTWHFLLCLDPDGSVRNETGPAVRRTPAAHFRHAYRPPADEQPEWAPSVRPADDQLPESRVLVDLIDELQPFLQCSLHGNDVGGSWIQLTRDLPGLSEPLGKLSAEHDVPVQTGTYDALFWTGSGPGVFVLPEPGEHDRFDSLPEDVHRSTWVRPHRYGGMTALFEVPMWAGRKVADPGLHPAPEPALAALARLLRRQSERTRVLLAEVRAVLPAGTPGRAHLLRVVDTLAGVCLRVADDWERLYPSPVPLTQAHLAALDIAARRIPLRALGMLLRLLEGRSGIAQDQVRAVCERQLARWADELEEGHQPVWVPVSAQAELQAQAVLATFRHLTEA</sequence>
<dbReference type="SMART" id="SM00631">
    <property type="entry name" value="Zn_pept"/>
    <property type="match status" value="1"/>
</dbReference>
<dbReference type="STRING" id="310781.SAMN05216259_12045"/>
<reference evidence="2 3" key="1">
    <citation type="submission" date="2016-10" db="EMBL/GenBank/DDBJ databases">
        <authorList>
            <person name="de Groot N.N."/>
        </authorList>
    </citation>
    <scope>NUCLEOTIDE SEQUENCE [LARGE SCALE GENOMIC DNA]</scope>
    <source>
        <strain evidence="2 3">CGMCC 4.2022</strain>
    </source>
</reference>
<name>A0A1H0QY66_9ACTN</name>
<evidence type="ECO:0000313" key="3">
    <source>
        <dbReference type="Proteomes" id="UP000199341"/>
    </source>
</evidence>
<keyword evidence="2" id="KW-0121">Carboxypeptidase</keyword>
<dbReference type="AlphaFoldDB" id="A0A1H0QY66"/>
<proteinExistence type="predicted"/>
<dbReference type="RefSeq" id="WP_093787968.1">
    <property type="nucleotide sequence ID" value="NZ_FNIE01000020.1"/>
</dbReference>
<dbReference type="GO" id="GO:0008270">
    <property type="term" value="F:zinc ion binding"/>
    <property type="evidence" value="ECO:0007669"/>
    <property type="project" value="InterPro"/>
</dbReference>
<gene>
    <name evidence="2" type="ORF">SAMN05216259_12045</name>
</gene>